<comment type="similarity">
    <text evidence="1">Belongs to the RRP15 family.</text>
</comment>
<sequence length="379" mass="42105">MAKHHVKGKKKKSGKKDSEAKKQEELLKNLDRFAGSSEEEDNDQDEVENEYDDSSEDEINENIPQKHVAGGDEADESSVDEDEETVSSSDDDEYGPVTTKAVSKKKKAPVDSDEEESDKDDSDDENMFPEASQNGMAGAMSKILGVPMPKAKDTKAVVLSKTITPLQKQQKKEKEEYDALRLKRKQRREIALTALHVPLSAATSRPIVGKDKSSDMIAKAMAQEIEVESMHRRVATRGVVALFNTISQHQQQRAQEQADAGINTKKSSEIKTMSKHGFLDMLKKTGSSKIESSKDGSTSAQKVDSVSDKKASKGGWNALKDDFLMNKKITDWDKALSDDDDDSEDEDDIRGMKRAADVDDMMDDDSSEDEKPKRRKLKA</sequence>
<feature type="compositionally biased region" description="Acidic residues" evidence="2">
    <location>
        <begin position="37"/>
        <end position="60"/>
    </location>
</feature>
<evidence type="ECO:0000313" key="3">
    <source>
        <dbReference type="EMBL" id="GFH48197.1"/>
    </source>
</evidence>
<evidence type="ECO:0000313" key="4">
    <source>
        <dbReference type="Proteomes" id="UP001054902"/>
    </source>
</evidence>
<dbReference type="PANTHER" id="PTHR13245">
    <property type="entry name" value="RRP15-LIKE PROTEIN"/>
    <property type="match status" value="1"/>
</dbReference>
<feature type="region of interest" description="Disordered" evidence="2">
    <location>
        <begin position="334"/>
        <end position="379"/>
    </location>
</feature>
<feature type="compositionally biased region" description="Basic residues" evidence="2">
    <location>
        <begin position="1"/>
        <end position="14"/>
    </location>
</feature>
<feature type="compositionally biased region" description="Acidic residues" evidence="2">
    <location>
        <begin position="358"/>
        <end position="368"/>
    </location>
</feature>
<reference evidence="3 4" key="1">
    <citation type="journal article" date="2021" name="Sci. Rep.">
        <title>The genome of the diatom Chaetoceros tenuissimus carries an ancient integrated fragment of an extant virus.</title>
        <authorList>
            <person name="Hongo Y."/>
            <person name="Kimura K."/>
            <person name="Takaki Y."/>
            <person name="Yoshida Y."/>
            <person name="Baba S."/>
            <person name="Kobayashi G."/>
            <person name="Nagasaki K."/>
            <person name="Hano T."/>
            <person name="Tomaru Y."/>
        </authorList>
    </citation>
    <scope>NUCLEOTIDE SEQUENCE [LARGE SCALE GENOMIC DNA]</scope>
    <source>
        <strain evidence="3 4">NIES-3715</strain>
    </source>
</reference>
<gene>
    <name evidence="3" type="ORF">CTEN210_04673</name>
</gene>
<comment type="caution">
    <text evidence="3">The sequence shown here is derived from an EMBL/GenBank/DDBJ whole genome shotgun (WGS) entry which is preliminary data.</text>
</comment>
<keyword evidence="4" id="KW-1185">Reference proteome</keyword>
<dbReference type="InterPro" id="IPR012459">
    <property type="entry name" value="Rrp15"/>
</dbReference>
<feature type="compositionally biased region" description="Acidic residues" evidence="2">
    <location>
        <begin position="338"/>
        <end position="348"/>
    </location>
</feature>
<dbReference type="GO" id="GO:0000470">
    <property type="term" value="P:maturation of LSU-rRNA"/>
    <property type="evidence" value="ECO:0007669"/>
    <property type="project" value="TreeGrafter"/>
</dbReference>
<dbReference type="PANTHER" id="PTHR13245:SF14">
    <property type="entry name" value="RRP15-LIKE PROTEIN"/>
    <property type="match status" value="1"/>
</dbReference>
<evidence type="ECO:0000256" key="2">
    <source>
        <dbReference type="SAM" id="MobiDB-lite"/>
    </source>
</evidence>
<name>A0AAD3H2I0_9STRA</name>
<evidence type="ECO:0000256" key="1">
    <source>
        <dbReference type="ARBA" id="ARBA00007462"/>
    </source>
</evidence>
<feature type="region of interest" description="Disordered" evidence="2">
    <location>
        <begin position="252"/>
        <end position="317"/>
    </location>
</feature>
<accession>A0AAD3H2I0</accession>
<feature type="region of interest" description="Disordered" evidence="2">
    <location>
        <begin position="1"/>
        <end position="146"/>
    </location>
</feature>
<dbReference type="EMBL" id="BLLK01000027">
    <property type="protein sequence ID" value="GFH48197.1"/>
    <property type="molecule type" value="Genomic_DNA"/>
</dbReference>
<feature type="compositionally biased region" description="Acidic residues" evidence="2">
    <location>
        <begin position="72"/>
        <end position="94"/>
    </location>
</feature>
<feature type="compositionally biased region" description="Polar residues" evidence="2">
    <location>
        <begin position="285"/>
        <end position="301"/>
    </location>
</feature>
<protein>
    <recommendedName>
        <fullName evidence="5">RRP15-like protein</fullName>
    </recommendedName>
</protein>
<feature type="compositionally biased region" description="Acidic residues" evidence="2">
    <location>
        <begin position="111"/>
        <end position="127"/>
    </location>
</feature>
<proteinExistence type="inferred from homology"/>
<dbReference type="Pfam" id="PF07890">
    <property type="entry name" value="Rrp15p"/>
    <property type="match status" value="1"/>
</dbReference>
<dbReference type="GO" id="GO:0000460">
    <property type="term" value="P:maturation of 5.8S rRNA"/>
    <property type="evidence" value="ECO:0007669"/>
    <property type="project" value="TreeGrafter"/>
</dbReference>
<organism evidence="3 4">
    <name type="scientific">Chaetoceros tenuissimus</name>
    <dbReference type="NCBI Taxonomy" id="426638"/>
    <lineage>
        <taxon>Eukaryota</taxon>
        <taxon>Sar</taxon>
        <taxon>Stramenopiles</taxon>
        <taxon>Ochrophyta</taxon>
        <taxon>Bacillariophyta</taxon>
        <taxon>Coscinodiscophyceae</taxon>
        <taxon>Chaetocerotophycidae</taxon>
        <taxon>Chaetocerotales</taxon>
        <taxon>Chaetocerotaceae</taxon>
        <taxon>Chaetoceros</taxon>
    </lineage>
</organism>
<dbReference type="GO" id="GO:0030687">
    <property type="term" value="C:preribosome, large subunit precursor"/>
    <property type="evidence" value="ECO:0007669"/>
    <property type="project" value="TreeGrafter"/>
</dbReference>
<feature type="compositionally biased region" description="Basic and acidic residues" evidence="2">
    <location>
        <begin position="15"/>
        <end position="31"/>
    </location>
</feature>
<evidence type="ECO:0008006" key="5">
    <source>
        <dbReference type="Google" id="ProtNLM"/>
    </source>
</evidence>
<dbReference type="AlphaFoldDB" id="A0AAD3H2I0"/>
<dbReference type="Proteomes" id="UP001054902">
    <property type="component" value="Unassembled WGS sequence"/>
</dbReference>